<keyword evidence="5" id="KW-0378">Hydrolase</keyword>
<dbReference type="STRING" id="135208.A0A4Y9ZKM4"/>
<comment type="subcellular location">
    <subcellularLocation>
        <location evidence="1">Nucleus</location>
    </subcellularLocation>
</comment>
<dbReference type="EMBL" id="SFCI01001700">
    <property type="protein sequence ID" value="TFY75145.1"/>
    <property type="molecule type" value="Genomic_DNA"/>
</dbReference>
<dbReference type="SUPFAM" id="SSF56024">
    <property type="entry name" value="Phospholipase D/nuclease"/>
    <property type="match status" value="2"/>
</dbReference>
<dbReference type="AlphaFoldDB" id="A0A4Y9ZKM4"/>
<dbReference type="PANTHER" id="PTHR12415:SF0">
    <property type="entry name" value="TYROSYL-DNA PHOSPHODIESTERASE 1"/>
    <property type="match status" value="1"/>
</dbReference>
<evidence type="ECO:0000256" key="2">
    <source>
        <dbReference type="ARBA" id="ARBA00010205"/>
    </source>
</evidence>
<reference evidence="12 13" key="1">
    <citation type="submission" date="2019-02" db="EMBL/GenBank/DDBJ databases">
        <title>Genome sequencing of the rare red list fungi Hericium alpestre (H. flagellum).</title>
        <authorList>
            <person name="Buettner E."/>
            <person name="Kellner H."/>
        </authorList>
    </citation>
    <scope>NUCLEOTIDE SEQUENCE [LARGE SCALE GENOMIC DNA]</scope>
    <source>
        <strain evidence="12 13">DSM 108284</strain>
    </source>
</reference>
<dbReference type="GO" id="GO:0017005">
    <property type="term" value="F:3'-tyrosyl-DNA phosphodiesterase activity"/>
    <property type="evidence" value="ECO:0007669"/>
    <property type="project" value="TreeGrafter"/>
</dbReference>
<dbReference type="GO" id="GO:0005634">
    <property type="term" value="C:nucleus"/>
    <property type="evidence" value="ECO:0007669"/>
    <property type="project" value="UniProtKB-SubCell"/>
</dbReference>
<comment type="similarity">
    <text evidence="2">Belongs to the tyrosyl-DNA phosphodiesterase family.</text>
</comment>
<evidence type="ECO:0000256" key="7">
    <source>
        <dbReference type="ARBA" id="ARBA00023204"/>
    </source>
</evidence>
<name>A0A4Y9ZKM4_9AGAM</name>
<gene>
    <name evidence="12" type="ORF">EWM64_g8867</name>
</gene>
<keyword evidence="6" id="KW-0269">Exonuclease</keyword>
<keyword evidence="3" id="KW-0540">Nuclease</keyword>
<keyword evidence="4" id="KW-0227">DNA damage</keyword>
<dbReference type="InterPro" id="IPR010347">
    <property type="entry name" value="Tdp1"/>
</dbReference>
<protein>
    <recommendedName>
        <fullName evidence="14">PLD phosphodiesterase domain-containing protein</fullName>
    </recommendedName>
</protein>
<dbReference type="GO" id="GO:0003697">
    <property type="term" value="F:single-stranded DNA binding"/>
    <property type="evidence" value="ECO:0007669"/>
    <property type="project" value="TreeGrafter"/>
</dbReference>
<dbReference type="PANTHER" id="PTHR12415">
    <property type="entry name" value="TYROSYL-DNA PHOSPHODIESTERASE 1"/>
    <property type="match status" value="1"/>
</dbReference>
<feature type="compositionally biased region" description="Acidic residues" evidence="11">
    <location>
        <begin position="278"/>
        <end position="290"/>
    </location>
</feature>
<dbReference type="Gene3D" id="3.30.870.10">
    <property type="entry name" value="Endonuclease Chain A"/>
    <property type="match status" value="2"/>
</dbReference>
<dbReference type="GO" id="GO:0004527">
    <property type="term" value="F:exonuclease activity"/>
    <property type="evidence" value="ECO:0007669"/>
    <property type="project" value="UniProtKB-KW"/>
</dbReference>
<evidence type="ECO:0000313" key="13">
    <source>
        <dbReference type="Proteomes" id="UP000298061"/>
    </source>
</evidence>
<evidence type="ECO:0008006" key="14">
    <source>
        <dbReference type="Google" id="ProtNLM"/>
    </source>
</evidence>
<dbReference type="OrthoDB" id="47785at2759"/>
<evidence type="ECO:0000256" key="10">
    <source>
        <dbReference type="PIRSR" id="PIRSR610347-2"/>
    </source>
</evidence>
<evidence type="ECO:0000256" key="11">
    <source>
        <dbReference type="SAM" id="MobiDB-lite"/>
    </source>
</evidence>
<dbReference type="Proteomes" id="UP000298061">
    <property type="component" value="Unassembled WGS sequence"/>
</dbReference>
<dbReference type="Pfam" id="PF06087">
    <property type="entry name" value="Tyr-DNA_phospho"/>
    <property type="match status" value="1"/>
</dbReference>
<sequence>MLCVEIQFMLLFYKTGRLRVVISTANLVEFDWRDIENTAWVQDVPKREKPISHDPRATDFPAVFERVLNALNVGAGLSSLVRNEFPNLPFPAAHPGALRTRYDFSRVKARLIVSIVGKHESWPSVLGVGHMALMKAVREIGAESKKSNPVTIECQGSSVGTYSTQWMNEFYGSAEGESPEKWLDEPKSRRAKLPWPRVKILFPTLQYVRASVAGEAGGGTIFCRRKQWEATKFPRELFYESRSKRGRILMHTKMIIATLEKPNIVEADGSASSSPETSDTETEPESDDDLVITGDLKGKGKLKKVYGWAYVGSHNFTPSAWGTLSGSGFSPVLNISNYEIGIVLPLHSAAEVDKVACFERPPRKYGKGDLPWMQEESAICQGED</sequence>
<accession>A0A4Y9ZKM4</accession>
<evidence type="ECO:0000256" key="9">
    <source>
        <dbReference type="PIRSR" id="PIRSR610347-1"/>
    </source>
</evidence>
<evidence type="ECO:0000256" key="1">
    <source>
        <dbReference type="ARBA" id="ARBA00004123"/>
    </source>
</evidence>
<evidence type="ECO:0000256" key="5">
    <source>
        <dbReference type="ARBA" id="ARBA00022801"/>
    </source>
</evidence>
<keyword evidence="7" id="KW-0234">DNA repair</keyword>
<evidence type="ECO:0000256" key="4">
    <source>
        <dbReference type="ARBA" id="ARBA00022763"/>
    </source>
</evidence>
<feature type="region of interest" description="Disordered" evidence="11">
    <location>
        <begin position="266"/>
        <end position="292"/>
    </location>
</feature>
<dbReference type="GO" id="GO:0006281">
    <property type="term" value="P:DNA repair"/>
    <property type="evidence" value="ECO:0007669"/>
    <property type="project" value="UniProtKB-KW"/>
</dbReference>
<feature type="binding site" evidence="10">
    <location>
        <position position="253"/>
    </location>
    <ligand>
        <name>substrate</name>
    </ligand>
</feature>
<feature type="active site" description="Proton donor/acceptor" evidence="9">
    <location>
        <position position="251"/>
    </location>
</feature>
<dbReference type="GO" id="GO:0003690">
    <property type="term" value="F:double-stranded DNA binding"/>
    <property type="evidence" value="ECO:0007669"/>
    <property type="project" value="TreeGrafter"/>
</dbReference>
<dbReference type="CDD" id="cd09123">
    <property type="entry name" value="PLDc_Tdp1_2"/>
    <property type="match status" value="1"/>
</dbReference>
<organism evidence="12 13">
    <name type="scientific">Hericium alpestre</name>
    <dbReference type="NCBI Taxonomy" id="135208"/>
    <lineage>
        <taxon>Eukaryota</taxon>
        <taxon>Fungi</taxon>
        <taxon>Dikarya</taxon>
        <taxon>Basidiomycota</taxon>
        <taxon>Agaricomycotina</taxon>
        <taxon>Agaricomycetes</taxon>
        <taxon>Russulales</taxon>
        <taxon>Hericiaceae</taxon>
        <taxon>Hericium</taxon>
    </lineage>
</organism>
<proteinExistence type="inferred from homology"/>
<keyword evidence="8" id="KW-0539">Nucleus</keyword>
<evidence type="ECO:0000313" key="12">
    <source>
        <dbReference type="EMBL" id="TFY75145.1"/>
    </source>
</evidence>
<keyword evidence="13" id="KW-1185">Reference proteome</keyword>
<evidence type="ECO:0000256" key="6">
    <source>
        <dbReference type="ARBA" id="ARBA00022839"/>
    </source>
</evidence>
<evidence type="ECO:0000256" key="8">
    <source>
        <dbReference type="ARBA" id="ARBA00023242"/>
    </source>
</evidence>
<evidence type="ECO:0000256" key="3">
    <source>
        <dbReference type="ARBA" id="ARBA00022722"/>
    </source>
</evidence>
<comment type="caution">
    <text evidence="12">The sequence shown here is derived from an EMBL/GenBank/DDBJ whole genome shotgun (WGS) entry which is preliminary data.</text>
</comment>